<feature type="region of interest" description="Disordered" evidence="1">
    <location>
        <begin position="428"/>
        <end position="472"/>
    </location>
</feature>
<dbReference type="EMBL" id="MU004190">
    <property type="protein sequence ID" value="KAF2494875.1"/>
    <property type="molecule type" value="Genomic_DNA"/>
</dbReference>
<feature type="compositionally biased region" description="Acidic residues" evidence="1">
    <location>
        <begin position="444"/>
        <end position="472"/>
    </location>
</feature>
<dbReference type="OrthoDB" id="3226064at2759"/>
<sequence>MELLDLCYDVLIRVVEELNPEDLAACSRSSRGFNAFIKENRRIFRTLYLKNFDDPRRIPGLPEPQWETELPKLIKCKKVLMSEDVEIKTSHFELVTSAMSNLLFTASKDSDDPEESSLNLDFLATTFKNPDNKATFLAGSSLFGRAGFNRMSEVTHKPHEIRQLAARLHCYHGTSSPEHIVHGHTLQALARSRVYDLRNYTTKTLWGPYLNDGSLDVDWEMVEAIQIILSRNFRAYVATPGKIEPSWARPFAGVARSTLESSYVPLPYEPDIPLEAQDPYNISGNWIRIVCFLDYNDLFSFNFGGSQEPPEDQPRSPLHAGEATRLIRMIIKVSSIDPPTVKGKLPNVNFEGKSQAIDASWDPNANSRIKGTVSMTPSGEVRWTTISIFSSGEERWRSESIQVGGVRSERGVIGTWFDKDFDPHGPAGPTAFWKYSDSTATPDTSDEDYLEESDDNDDDDPAEDWDETEGEEFSALVIIQTASDSPD</sequence>
<dbReference type="InterPro" id="IPR001810">
    <property type="entry name" value="F-box_dom"/>
</dbReference>
<proteinExistence type="predicted"/>
<gene>
    <name evidence="3" type="ORF">BU16DRAFT_618845</name>
</gene>
<evidence type="ECO:0000313" key="4">
    <source>
        <dbReference type="Proteomes" id="UP000799750"/>
    </source>
</evidence>
<evidence type="ECO:0000313" key="3">
    <source>
        <dbReference type="EMBL" id="KAF2494875.1"/>
    </source>
</evidence>
<protein>
    <recommendedName>
        <fullName evidence="2">F-box domain-containing protein</fullName>
    </recommendedName>
</protein>
<dbReference type="SUPFAM" id="SSF81383">
    <property type="entry name" value="F-box domain"/>
    <property type="match status" value="1"/>
</dbReference>
<dbReference type="Proteomes" id="UP000799750">
    <property type="component" value="Unassembled WGS sequence"/>
</dbReference>
<evidence type="ECO:0000259" key="2">
    <source>
        <dbReference type="PROSITE" id="PS50181"/>
    </source>
</evidence>
<feature type="domain" description="F-box" evidence="2">
    <location>
        <begin position="1"/>
        <end position="47"/>
    </location>
</feature>
<organism evidence="3 4">
    <name type="scientific">Lophium mytilinum</name>
    <dbReference type="NCBI Taxonomy" id="390894"/>
    <lineage>
        <taxon>Eukaryota</taxon>
        <taxon>Fungi</taxon>
        <taxon>Dikarya</taxon>
        <taxon>Ascomycota</taxon>
        <taxon>Pezizomycotina</taxon>
        <taxon>Dothideomycetes</taxon>
        <taxon>Pleosporomycetidae</taxon>
        <taxon>Mytilinidiales</taxon>
        <taxon>Mytilinidiaceae</taxon>
        <taxon>Lophium</taxon>
    </lineage>
</organism>
<keyword evidence="4" id="KW-1185">Reference proteome</keyword>
<evidence type="ECO:0000256" key="1">
    <source>
        <dbReference type="SAM" id="MobiDB-lite"/>
    </source>
</evidence>
<reference evidence="3" key="1">
    <citation type="journal article" date="2020" name="Stud. Mycol.">
        <title>101 Dothideomycetes genomes: a test case for predicting lifestyles and emergence of pathogens.</title>
        <authorList>
            <person name="Haridas S."/>
            <person name="Albert R."/>
            <person name="Binder M."/>
            <person name="Bloem J."/>
            <person name="Labutti K."/>
            <person name="Salamov A."/>
            <person name="Andreopoulos B."/>
            <person name="Baker S."/>
            <person name="Barry K."/>
            <person name="Bills G."/>
            <person name="Bluhm B."/>
            <person name="Cannon C."/>
            <person name="Castanera R."/>
            <person name="Culley D."/>
            <person name="Daum C."/>
            <person name="Ezra D."/>
            <person name="Gonzalez J."/>
            <person name="Henrissat B."/>
            <person name="Kuo A."/>
            <person name="Liang C."/>
            <person name="Lipzen A."/>
            <person name="Lutzoni F."/>
            <person name="Magnuson J."/>
            <person name="Mondo S."/>
            <person name="Nolan M."/>
            <person name="Ohm R."/>
            <person name="Pangilinan J."/>
            <person name="Park H.-J."/>
            <person name="Ramirez L."/>
            <person name="Alfaro M."/>
            <person name="Sun H."/>
            <person name="Tritt A."/>
            <person name="Yoshinaga Y."/>
            <person name="Zwiers L.-H."/>
            <person name="Turgeon B."/>
            <person name="Goodwin S."/>
            <person name="Spatafora J."/>
            <person name="Crous P."/>
            <person name="Grigoriev I."/>
        </authorList>
    </citation>
    <scope>NUCLEOTIDE SEQUENCE</scope>
    <source>
        <strain evidence="3">CBS 269.34</strain>
    </source>
</reference>
<accession>A0A6A6QR55</accession>
<name>A0A6A6QR55_9PEZI</name>
<dbReference type="InterPro" id="IPR036047">
    <property type="entry name" value="F-box-like_dom_sf"/>
</dbReference>
<dbReference type="PROSITE" id="PS50181">
    <property type="entry name" value="FBOX"/>
    <property type="match status" value="1"/>
</dbReference>
<dbReference type="AlphaFoldDB" id="A0A6A6QR55"/>
<dbReference type="Pfam" id="PF00646">
    <property type="entry name" value="F-box"/>
    <property type="match status" value="1"/>
</dbReference>
<dbReference type="CDD" id="cd09917">
    <property type="entry name" value="F-box_SF"/>
    <property type="match status" value="1"/>
</dbReference>